<dbReference type="AlphaFoldDB" id="A0AAJ3N0Z6"/>
<gene>
    <name evidence="1" type="ORF">BKG90_01745</name>
</gene>
<evidence type="ECO:0008006" key="3">
    <source>
        <dbReference type="Google" id="ProtNLM"/>
    </source>
</evidence>
<accession>A0AAJ3N0Z6</accession>
<organism evidence="1 2">
    <name type="scientific">Rodentibacter caecimuris</name>
    <dbReference type="NCBI Taxonomy" id="1796644"/>
    <lineage>
        <taxon>Bacteria</taxon>
        <taxon>Pseudomonadati</taxon>
        <taxon>Pseudomonadota</taxon>
        <taxon>Gammaproteobacteria</taxon>
        <taxon>Pasteurellales</taxon>
        <taxon>Pasteurellaceae</taxon>
        <taxon>Rodentibacter</taxon>
    </lineage>
</organism>
<reference evidence="1 2" key="1">
    <citation type="submission" date="2016-10" db="EMBL/GenBank/DDBJ databases">
        <title>Rodentibacter gen. nov. and new species.</title>
        <authorList>
            <person name="Christensen H."/>
        </authorList>
    </citation>
    <scope>NUCLEOTIDE SEQUENCE [LARGE SCALE GENOMIC DNA]</scope>
    <source>
        <strain evidence="1 2">199137021</strain>
    </source>
</reference>
<name>A0AAJ3N0Z6_9PAST</name>
<protein>
    <recommendedName>
        <fullName evidence="3">Lipoprotein</fullName>
    </recommendedName>
</protein>
<dbReference type="PROSITE" id="PS51257">
    <property type="entry name" value="PROKAR_LIPOPROTEIN"/>
    <property type="match status" value="1"/>
</dbReference>
<dbReference type="RefSeq" id="WP_059367254.1">
    <property type="nucleotide sequence ID" value="NZ_BBXJ01000001.1"/>
</dbReference>
<proteinExistence type="predicted"/>
<sequence>MKNLFFIFSMFLMSACNEKTYTVDNFIKDDKLFNEFYIKCENGVLHEQHINCINVKKAHIKKHKDNHKVNW</sequence>
<evidence type="ECO:0000313" key="1">
    <source>
        <dbReference type="EMBL" id="OOF73188.1"/>
    </source>
</evidence>
<dbReference type="EMBL" id="MLAB01000005">
    <property type="protein sequence ID" value="OOF73188.1"/>
    <property type="molecule type" value="Genomic_DNA"/>
</dbReference>
<dbReference type="NCBIfam" id="NF033894">
    <property type="entry name" value="Eex_IncN"/>
    <property type="match status" value="1"/>
</dbReference>
<dbReference type="Proteomes" id="UP000188998">
    <property type="component" value="Unassembled WGS sequence"/>
</dbReference>
<comment type="caution">
    <text evidence="1">The sequence shown here is derived from an EMBL/GenBank/DDBJ whole genome shotgun (WGS) entry which is preliminary data.</text>
</comment>
<dbReference type="InterPro" id="IPR047937">
    <property type="entry name" value="Eex_IncN-like"/>
</dbReference>
<evidence type="ECO:0000313" key="2">
    <source>
        <dbReference type="Proteomes" id="UP000188998"/>
    </source>
</evidence>
<keyword evidence="2" id="KW-1185">Reference proteome</keyword>